<evidence type="ECO:0000313" key="8">
    <source>
        <dbReference type="Proteomes" id="UP000664034"/>
    </source>
</evidence>
<dbReference type="Proteomes" id="UP000664034">
    <property type="component" value="Unassembled WGS sequence"/>
</dbReference>
<comment type="caution">
    <text evidence="7">The sequence shown here is derived from an EMBL/GenBank/DDBJ whole genome shotgun (WGS) entry which is preliminary data.</text>
</comment>
<dbReference type="GO" id="GO:0022857">
    <property type="term" value="F:transmembrane transporter activity"/>
    <property type="evidence" value="ECO:0007669"/>
    <property type="project" value="InterPro"/>
</dbReference>
<feature type="transmembrane region" description="Helical" evidence="5">
    <location>
        <begin position="233"/>
        <end position="252"/>
    </location>
</feature>
<feature type="transmembrane region" description="Helical" evidence="5">
    <location>
        <begin position="382"/>
        <end position="401"/>
    </location>
</feature>
<dbReference type="InterPro" id="IPR036259">
    <property type="entry name" value="MFS_trans_sf"/>
</dbReference>
<feature type="transmembrane region" description="Helical" evidence="5">
    <location>
        <begin position="166"/>
        <end position="185"/>
    </location>
</feature>
<dbReference type="AlphaFoldDB" id="A0A939K6A1"/>
<evidence type="ECO:0000259" key="6">
    <source>
        <dbReference type="PROSITE" id="PS50850"/>
    </source>
</evidence>
<feature type="transmembrane region" description="Helical" evidence="5">
    <location>
        <begin position="141"/>
        <end position="160"/>
    </location>
</feature>
<dbReference type="PANTHER" id="PTHR23518">
    <property type="entry name" value="C-METHYLTRANSFERASE"/>
    <property type="match status" value="1"/>
</dbReference>
<feature type="transmembrane region" description="Helical" evidence="5">
    <location>
        <begin position="264"/>
        <end position="282"/>
    </location>
</feature>
<protein>
    <submittedName>
        <fullName evidence="7">MFS transporter</fullName>
    </submittedName>
</protein>
<evidence type="ECO:0000256" key="3">
    <source>
        <dbReference type="ARBA" id="ARBA00023136"/>
    </source>
</evidence>
<dbReference type="SUPFAM" id="SSF103473">
    <property type="entry name" value="MFS general substrate transporter"/>
    <property type="match status" value="1"/>
</dbReference>
<feature type="transmembrane region" description="Helical" evidence="5">
    <location>
        <begin position="447"/>
        <end position="467"/>
    </location>
</feature>
<keyword evidence="2 5" id="KW-1133">Transmembrane helix</keyword>
<keyword evidence="1 5" id="KW-0812">Transmembrane</keyword>
<feature type="region of interest" description="Disordered" evidence="4">
    <location>
        <begin position="478"/>
        <end position="529"/>
    </location>
</feature>
<dbReference type="PANTHER" id="PTHR23518:SF2">
    <property type="entry name" value="MAJOR FACILITATOR SUPERFAMILY TRANSPORTER"/>
    <property type="match status" value="1"/>
</dbReference>
<evidence type="ECO:0000256" key="1">
    <source>
        <dbReference type="ARBA" id="ARBA00022692"/>
    </source>
</evidence>
<feature type="domain" description="Major facilitator superfamily (MFS) profile" evidence="6">
    <location>
        <begin position="9"/>
        <end position="406"/>
    </location>
</feature>
<organism evidence="7 8">
    <name type="scientific">Fibrella rubiginis</name>
    <dbReference type="NCBI Taxonomy" id="2817060"/>
    <lineage>
        <taxon>Bacteria</taxon>
        <taxon>Pseudomonadati</taxon>
        <taxon>Bacteroidota</taxon>
        <taxon>Cytophagia</taxon>
        <taxon>Cytophagales</taxon>
        <taxon>Spirosomataceae</taxon>
        <taxon>Fibrella</taxon>
    </lineage>
</organism>
<dbReference type="InterPro" id="IPR011701">
    <property type="entry name" value="MFS"/>
</dbReference>
<keyword evidence="3 5" id="KW-0472">Membrane</keyword>
<reference evidence="7" key="1">
    <citation type="submission" date="2021-03" db="EMBL/GenBank/DDBJ databases">
        <title>Fibrella sp. HMF5335 genome sequencing and assembly.</title>
        <authorList>
            <person name="Kang H."/>
            <person name="Kim H."/>
            <person name="Bae S."/>
            <person name="Joh K."/>
        </authorList>
    </citation>
    <scope>NUCLEOTIDE SEQUENCE</scope>
    <source>
        <strain evidence="7">HMF5335</strain>
    </source>
</reference>
<proteinExistence type="predicted"/>
<dbReference type="Pfam" id="PF07690">
    <property type="entry name" value="MFS_1"/>
    <property type="match status" value="1"/>
</dbReference>
<gene>
    <name evidence="7" type="ORF">J2I47_16285</name>
</gene>
<evidence type="ECO:0000256" key="2">
    <source>
        <dbReference type="ARBA" id="ARBA00022989"/>
    </source>
</evidence>
<feature type="transmembrane region" description="Helical" evidence="5">
    <location>
        <begin position="315"/>
        <end position="340"/>
    </location>
</feature>
<evidence type="ECO:0000313" key="7">
    <source>
        <dbReference type="EMBL" id="MBO0938111.1"/>
    </source>
</evidence>
<dbReference type="CDD" id="cd17370">
    <property type="entry name" value="MFS_MJ1317_like"/>
    <property type="match status" value="1"/>
</dbReference>
<dbReference type="RefSeq" id="WP_207365645.1">
    <property type="nucleotide sequence ID" value="NZ_JAFMYV010000008.1"/>
</dbReference>
<keyword evidence="8" id="KW-1185">Reference proteome</keyword>
<sequence length="653" mass="70956">MNTKIITRAIWLLSLVSLFADLASEMLYPIMPVYLQHIGFSVALIGLLEGVAEATAGLSKGYFGRLSDQWGRRLPFVRLGYMLSALSKPMMALFPLPGLVFSARTLDRLGKGLRTGARDALLADQSDRQTRGQVFGFHRSMDTLGGVLGPVAALIYLYFFPGQYTALFLLAFGPGLVSVGLTLLLNEPNRKQVAEQVMTSQSVVDQVNAKQKPASIFSFLHYWKESPPEYRRVVGGLLAFALFNSSDVFLLLKIKESGLTDSAVIGLYVFYNLVYAVMAYPVGRMADRLGLKPTLLVGLGLFALVYEGMVVANQFYLFIGLLGLYGIYAAATEGIAKAWISTISAPKDTATAIGTYAGLGSLCALGANALAGWLWYTFGAPVTFAVTGAATLAVIIYLVALEGKRDNVALQQQLRDVTDPDVIELENELTSHAPSTQKPTVTMTRSAFIAVVLLLFCLGTWTVYMSYRAVSATRVSASAASNATDRTMTEKETPLPKSNGYFGPKKPATPGPRAVPIPTGRLNSPSVAKGPVPVKPLSVSGLSAGLSAGEKLPKRAPLLPASNPAVRSAKPRRSPVRLYTLSSIYTHLYQRPDKRSDRQALVNLWKRVVLTPLAERNGFVFVVYTNKKGQRIRGWLPKRALRPLRLDTPLYSS</sequence>
<dbReference type="PROSITE" id="PS50850">
    <property type="entry name" value="MFS"/>
    <property type="match status" value="1"/>
</dbReference>
<dbReference type="EMBL" id="JAFMYV010000008">
    <property type="protein sequence ID" value="MBO0938111.1"/>
    <property type="molecule type" value="Genomic_DNA"/>
</dbReference>
<evidence type="ECO:0000256" key="5">
    <source>
        <dbReference type="SAM" id="Phobius"/>
    </source>
</evidence>
<dbReference type="InterPro" id="IPR020846">
    <property type="entry name" value="MFS_dom"/>
</dbReference>
<evidence type="ECO:0000256" key="4">
    <source>
        <dbReference type="SAM" id="MobiDB-lite"/>
    </source>
</evidence>
<feature type="transmembrane region" description="Helical" evidence="5">
    <location>
        <begin position="352"/>
        <end position="376"/>
    </location>
</feature>
<dbReference type="Gene3D" id="1.20.1250.20">
    <property type="entry name" value="MFS general substrate transporter like domains"/>
    <property type="match status" value="2"/>
</dbReference>
<feature type="transmembrane region" description="Helical" evidence="5">
    <location>
        <begin position="289"/>
        <end position="309"/>
    </location>
</feature>
<name>A0A939K6A1_9BACT</name>
<accession>A0A939K6A1</accession>